<evidence type="ECO:0000313" key="4">
    <source>
        <dbReference type="Proteomes" id="UP000467700"/>
    </source>
</evidence>
<evidence type="ECO:0000313" key="3">
    <source>
        <dbReference type="EMBL" id="CAA7269459.1"/>
    </source>
</evidence>
<reference evidence="3 4" key="1">
    <citation type="submission" date="2020-01" db="EMBL/GenBank/DDBJ databases">
        <authorList>
            <person name="Gupta K D."/>
        </authorList>
    </citation>
    <scope>NUCLEOTIDE SEQUENCE [LARGE SCALE GENOMIC DNA]</scope>
</reference>
<name>A0A8S0VU15_CYCAE</name>
<proteinExistence type="predicted"/>
<feature type="compositionally biased region" description="Low complexity" evidence="2">
    <location>
        <begin position="16"/>
        <end position="30"/>
    </location>
</feature>
<evidence type="ECO:0000256" key="2">
    <source>
        <dbReference type="SAM" id="MobiDB-lite"/>
    </source>
</evidence>
<dbReference type="EMBL" id="CACVBS010000079">
    <property type="protein sequence ID" value="CAA7269459.1"/>
    <property type="molecule type" value="Genomic_DNA"/>
</dbReference>
<organism evidence="3 4">
    <name type="scientific">Cyclocybe aegerita</name>
    <name type="common">Black poplar mushroom</name>
    <name type="synonym">Agrocybe aegerita</name>
    <dbReference type="NCBI Taxonomy" id="1973307"/>
    <lineage>
        <taxon>Eukaryota</taxon>
        <taxon>Fungi</taxon>
        <taxon>Dikarya</taxon>
        <taxon>Basidiomycota</taxon>
        <taxon>Agaricomycotina</taxon>
        <taxon>Agaricomycetes</taxon>
        <taxon>Agaricomycetidae</taxon>
        <taxon>Agaricales</taxon>
        <taxon>Agaricineae</taxon>
        <taxon>Bolbitiaceae</taxon>
        <taxon>Cyclocybe</taxon>
    </lineage>
</organism>
<protein>
    <submittedName>
        <fullName evidence="3">Uncharacterized protein</fullName>
    </submittedName>
</protein>
<comment type="caution">
    <text evidence="3">The sequence shown here is derived from an EMBL/GenBank/DDBJ whole genome shotgun (WGS) entry which is preliminary data.</text>
</comment>
<accession>A0A8S0VU15</accession>
<evidence type="ECO:0000256" key="1">
    <source>
        <dbReference type="SAM" id="Coils"/>
    </source>
</evidence>
<keyword evidence="4" id="KW-1185">Reference proteome</keyword>
<feature type="region of interest" description="Disordered" evidence="2">
    <location>
        <begin position="199"/>
        <end position="227"/>
    </location>
</feature>
<dbReference type="Proteomes" id="UP000467700">
    <property type="component" value="Unassembled WGS sequence"/>
</dbReference>
<sequence length="234" mass="25225">MPPSSSSHLFPTYTTSSRSVGRQSGSRSGSPLTEAPGNEELLLEQIRSLQAKLADLKGKYSAAMSELSDFKLAATAKKGCRQKGTPIDLATHLTCLGCFHHAFFSTIFNPTQALGHPQPDFAYFDPKRYESTESIELGPATEVYVCVPQEYYPLILSSDVFAWQYGSGVSSGCSSAIHSVRAEGQALFQISSVFFHTPKSGKDSTTTAEDGEETDASASDAGTPGHRDFHFPLL</sequence>
<gene>
    <name evidence="3" type="ORF">AAE3_LOCUS11977</name>
</gene>
<feature type="region of interest" description="Disordered" evidence="2">
    <location>
        <begin position="1"/>
        <end position="39"/>
    </location>
</feature>
<dbReference type="AlphaFoldDB" id="A0A8S0VU15"/>
<feature type="compositionally biased region" description="Polar residues" evidence="2">
    <location>
        <begin position="1"/>
        <end position="15"/>
    </location>
</feature>
<feature type="coiled-coil region" evidence="1">
    <location>
        <begin position="39"/>
        <end position="66"/>
    </location>
</feature>
<keyword evidence="1" id="KW-0175">Coiled coil</keyword>